<organism evidence="2 3">
    <name type="scientific">Solimonas fluminis</name>
    <dbReference type="NCBI Taxonomy" id="2086571"/>
    <lineage>
        <taxon>Bacteria</taxon>
        <taxon>Pseudomonadati</taxon>
        <taxon>Pseudomonadota</taxon>
        <taxon>Gammaproteobacteria</taxon>
        <taxon>Nevskiales</taxon>
        <taxon>Nevskiaceae</taxon>
        <taxon>Solimonas</taxon>
    </lineage>
</organism>
<dbReference type="Proteomes" id="UP000238220">
    <property type="component" value="Unassembled WGS sequence"/>
</dbReference>
<sequence length="102" mass="11087">MKRILWAAVLAGLVLPAQARLPVMIVAPPVVAPPPALMPGPAKTRQATVLRARPQHQSTVEGPVPAGAGLKLQVRQSNRDGAWWYTEYQHYSGWVQESALSQ</sequence>
<comment type="caution">
    <text evidence="2">The sequence shown here is derived from an EMBL/GenBank/DDBJ whole genome shotgun (WGS) entry which is preliminary data.</text>
</comment>
<evidence type="ECO:0000313" key="2">
    <source>
        <dbReference type="EMBL" id="PPE74946.1"/>
    </source>
</evidence>
<dbReference type="EMBL" id="PSNW01000002">
    <property type="protein sequence ID" value="PPE74946.1"/>
    <property type="molecule type" value="Genomic_DNA"/>
</dbReference>
<feature type="signal peptide" evidence="1">
    <location>
        <begin position="1"/>
        <end position="19"/>
    </location>
</feature>
<protein>
    <recommendedName>
        <fullName evidence="4">SH3b domain-containing protein</fullName>
    </recommendedName>
</protein>
<evidence type="ECO:0008006" key="4">
    <source>
        <dbReference type="Google" id="ProtNLM"/>
    </source>
</evidence>
<dbReference type="RefSeq" id="WP_104229173.1">
    <property type="nucleotide sequence ID" value="NZ_PSNW01000002.1"/>
</dbReference>
<accession>A0A2S5TIX8</accession>
<keyword evidence="3" id="KW-1185">Reference proteome</keyword>
<reference evidence="2 3" key="1">
    <citation type="submission" date="2018-02" db="EMBL/GenBank/DDBJ databases">
        <title>Genome sequencing of Solimonas sp. HR-BB.</title>
        <authorList>
            <person name="Lee Y."/>
            <person name="Jeon C.O."/>
        </authorList>
    </citation>
    <scope>NUCLEOTIDE SEQUENCE [LARGE SCALE GENOMIC DNA]</scope>
    <source>
        <strain evidence="2 3">HR-BB</strain>
    </source>
</reference>
<evidence type="ECO:0000313" key="3">
    <source>
        <dbReference type="Proteomes" id="UP000238220"/>
    </source>
</evidence>
<dbReference type="OrthoDB" id="9857378at2"/>
<evidence type="ECO:0000256" key="1">
    <source>
        <dbReference type="SAM" id="SignalP"/>
    </source>
</evidence>
<dbReference type="AlphaFoldDB" id="A0A2S5TIX8"/>
<gene>
    <name evidence="2" type="ORF">C3942_04525</name>
</gene>
<keyword evidence="1" id="KW-0732">Signal</keyword>
<proteinExistence type="predicted"/>
<feature type="chain" id="PRO_5015472489" description="SH3b domain-containing protein" evidence="1">
    <location>
        <begin position="20"/>
        <end position="102"/>
    </location>
</feature>
<name>A0A2S5TIX8_9GAMM</name>